<dbReference type="InterPro" id="IPR010380">
    <property type="entry name" value="DUF975"/>
</dbReference>
<dbReference type="PANTHER" id="PTHR40076:SF1">
    <property type="entry name" value="MEMBRANE PROTEIN"/>
    <property type="match status" value="1"/>
</dbReference>
<accession>A0ABY7AJK8</accession>
<dbReference type="Pfam" id="PF06161">
    <property type="entry name" value="DUF975"/>
    <property type="match status" value="1"/>
</dbReference>
<dbReference type="EMBL" id="CP113524">
    <property type="protein sequence ID" value="WAJ25671.1"/>
    <property type="molecule type" value="Genomic_DNA"/>
</dbReference>
<proteinExistence type="predicted"/>
<feature type="transmembrane region" description="Helical" evidence="1">
    <location>
        <begin position="67"/>
        <end position="87"/>
    </location>
</feature>
<keyword evidence="1" id="KW-1133">Transmembrane helix</keyword>
<feature type="transmembrane region" description="Helical" evidence="1">
    <location>
        <begin position="20"/>
        <end position="47"/>
    </location>
</feature>
<reference evidence="2" key="1">
    <citation type="submission" date="2022-11" db="EMBL/GenBank/DDBJ databases">
        <title>Lacrimispora xylanolytica sy1, complete genome.</title>
        <authorList>
            <person name="Choi S."/>
        </authorList>
    </citation>
    <scope>NUCLEOTIDE SEQUENCE</scope>
    <source>
        <strain evidence="2">Sy1</strain>
    </source>
</reference>
<feature type="transmembrane region" description="Helical" evidence="1">
    <location>
        <begin position="150"/>
        <end position="176"/>
    </location>
</feature>
<keyword evidence="3" id="KW-1185">Reference proteome</keyword>
<gene>
    <name evidence="2" type="ORF">OW255_09215</name>
</gene>
<keyword evidence="1" id="KW-0812">Transmembrane</keyword>
<evidence type="ECO:0000313" key="2">
    <source>
        <dbReference type="EMBL" id="WAJ25671.1"/>
    </source>
</evidence>
<name>A0ABY7AJK8_9FIRM</name>
<feature type="transmembrane region" description="Helical" evidence="1">
    <location>
        <begin position="121"/>
        <end position="144"/>
    </location>
</feature>
<protein>
    <submittedName>
        <fullName evidence="2">DUF975 family protein</fullName>
    </submittedName>
</protein>
<dbReference type="RefSeq" id="WP_268116409.1">
    <property type="nucleotide sequence ID" value="NZ_CP113524.1"/>
</dbReference>
<dbReference type="Proteomes" id="UP001163115">
    <property type="component" value="Chromosome"/>
</dbReference>
<dbReference type="PANTHER" id="PTHR40076">
    <property type="entry name" value="MEMBRANE PROTEIN-RELATED"/>
    <property type="match status" value="1"/>
</dbReference>
<feature type="transmembrane region" description="Helical" evidence="1">
    <location>
        <begin position="209"/>
        <end position="235"/>
    </location>
</feature>
<sequence>MKTTSAELKLRARRKLKGKYPISIGAGLIIGAILSVLFTVFIIFSVIFGATSERLFYDGLDSGIGFALFQIFTILFGIIYTAVMALLMPGYIKMFLNITTDQKYGISDLAFALKNKPLKFLGIHLLLFLIGIILGIPFMVVFVVSMITDFIPIMIVLLFLMYIALLVGCIMTTIYFSQCLFILIESTDKGVLQCLRESVELMKGNKGRFFYIMLSFTGMMLLGYASMGIGLLWIMPYIQCTFTEFYLDIKADKTESVPVSQVDHSYESMQNY</sequence>
<organism evidence="2 3">
    <name type="scientific">Lacrimispora xylanolytica</name>
    <dbReference type="NCBI Taxonomy" id="29375"/>
    <lineage>
        <taxon>Bacteria</taxon>
        <taxon>Bacillati</taxon>
        <taxon>Bacillota</taxon>
        <taxon>Clostridia</taxon>
        <taxon>Lachnospirales</taxon>
        <taxon>Lachnospiraceae</taxon>
        <taxon>Lacrimispora</taxon>
    </lineage>
</organism>
<evidence type="ECO:0000256" key="1">
    <source>
        <dbReference type="SAM" id="Phobius"/>
    </source>
</evidence>
<keyword evidence="1" id="KW-0472">Membrane</keyword>
<evidence type="ECO:0000313" key="3">
    <source>
        <dbReference type="Proteomes" id="UP001163115"/>
    </source>
</evidence>